<accession>A0A518KCV4</accession>
<dbReference type="Proteomes" id="UP000316426">
    <property type="component" value="Chromosome"/>
</dbReference>
<proteinExistence type="predicted"/>
<feature type="chain" id="PRO_5022074345" evidence="1">
    <location>
        <begin position="25"/>
        <end position="149"/>
    </location>
</feature>
<dbReference type="RefSeq" id="WP_145115185.1">
    <property type="nucleotide sequence ID" value="NZ_CP036349.1"/>
</dbReference>
<feature type="signal peptide" evidence="1">
    <location>
        <begin position="1"/>
        <end position="24"/>
    </location>
</feature>
<keyword evidence="3" id="KW-1185">Reference proteome</keyword>
<protein>
    <submittedName>
        <fullName evidence="2">Uncharacterized protein</fullName>
    </submittedName>
</protein>
<reference evidence="2 3" key="1">
    <citation type="submission" date="2019-02" db="EMBL/GenBank/DDBJ databases">
        <title>Deep-cultivation of Planctomycetes and their phenomic and genomic characterization uncovers novel biology.</title>
        <authorList>
            <person name="Wiegand S."/>
            <person name="Jogler M."/>
            <person name="Boedeker C."/>
            <person name="Pinto D."/>
            <person name="Vollmers J."/>
            <person name="Rivas-Marin E."/>
            <person name="Kohn T."/>
            <person name="Peeters S.H."/>
            <person name="Heuer A."/>
            <person name="Rast P."/>
            <person name="Oberbeckmann S."/>
            <person name="Bunk B."/>
            <person name="Jeske O."/>
            <person name="Meyerdierks A."/>
            <person name="Storesund J.E."/>
            <person name="Kallscheuer N."/>
            <person name="Luecker S."/>
            <person name="Lage O.M."/>
            <person name="Pohl T."/>
            <person name="Merkel B.J."/>
            <person name="Hornburger P."/>
            <person name="Mueller R.-W."/>
            <person name="Bruemmer F."/>
            <person name="Labrenz M."/>
            <person name="Spormann A.M."/>
            <person name="Op den Camp H."/>
            <person name="Overmann J."/>
            <person name="Amann R."/>
            <person name="Jetten M.S.M."/>
            <person name="Mascher T."/>
            <person name="Medema M.H."/>
            <person name="Devos D.P."/>
            <person name="Kaster A.-K."/>
            <person name="Ovreas L."/>
            <person name="Rohde M."/>
            <person name="Galperin M.Y."/>
            <person name="Jogler C."/>
        </authorList>
    </citation>
    <scope>NUCLEOTIDE SEQUENCE [LARGE SCALE GENOMIC DNA]</scope>
    <source>
        <strain evidence="2 3">Spa11</strain>
    </source>
</reference>
<evidence type="ECO:0000313" key="2">
    <source>
        <dbReference type="EMBL" id="QDV75632.1"/>
    </source>
</evidence>
<evidence type="ECO:0000313" key="3">
    <source>
        <dbReference type="Proteomes" id="UP000316426"/>
    </source>
</evidence>
<name>A0A518KCV4_9BACT</name>
<sequence length="149" mass="16877" precursor="true">MSRYFTIAALAICTLGLVAQSANANNGWNGRRVVSQQRPNDLFYNSYVGPQPSGTAAQMYVAPQPVPPAMGHTYVTYQPFMPHEYMYQHHRSYWTHNPGNGWTRTKVRYHAGGNKLQAAAFGLWDDTLWGRMRGANFFDHLDAIPSYAY</sequence>
<gene>
    <name evidence="2" type="ORF">Spa11_38520</name>
</gene>
<dbReference type="KEGG" id="bmei:Spa11_38520"/>
<dbReference type="AlphaFoldDB" id="A0A518KCV4"/>
<keyword evidence="1" id="KW-0732">Signal</keyword>
<organism evidence="2 3">
    <name type="scientific">Botrimarina mediterranea</name>
    <dbReference type="NCBI Taxonomy" id="2528022"/>
    <lineage>
        <taxon>Bacteria</taxon>
        <taxon>Pseudomonadati</taxon>
        <taxon>Planctomycetota</taxon>
        <taxon>Planctomycetia</taxon>
        <taxon>Pirellulales</taxon>
        <taxon>Lacipirellulaceae</taxon>
        <taxon>Botrimarina</taxon>
    </lineage>
</organism>
<evidence type="ECO:0000256" key="1">
    <source>
        <dbReference type="SAM" id="SignalP"/>
    </source>
</evidence>
<dbReference type="EMBL" id="CP036349">
    <property type="protein sequence ID" value="QDV75632.1"/>
    <property type="molecule type" value="Genomic_DNA"/>
</dbReference>